<dbReference type="RefSeq" id="WP_344168555.1">
    <property type="nucleotide sequence ID" value="NZ_BAAANC010000001.1"/>
</dbReference>
<proteinExistence type="predicted"/>
<feature type="transmembrane region" description="Helical" evidence="5">
    <location>
        <begin position="156"/>
        <end position="176"/>
    </location>
</feature>
<protein>
    <submittedName>
        <fullName evidence="7">MFS transporter</fullName>
    </submittedName>
</protein>
<feature type="transmembrane region" description="Helical" evidence="5">
    <location>
        <begin position="130"/>
        <end position="150"/>
    </location>
</feature>
<dbReference type="Pfam" id="PF07690">
    <property type="entry name" value="MFS_1"/>
    <property type="match status" value="1"/>
</dbReference>
<reference evidence="8" key="1">
    <citation type="journal article" date="2019" name="Int. J. Syst. Evol. Microbiol.">
        <title>The Global Catalogue of Microorganisms (GCM) 10K type strain sequencing project: providing services to taxonomists for standard genome sequencing and annotation.</title>
        <authorList>
            <consortium name="The Broad Institute Genomics Platform"/>
            <consortium name="The Broad Institute Genome Sequencing Center for Infectious Disease"/>
            <person name="Wu L."/>
            <person name="Ma J."/>
        </authorList>
    </citation>
    <scope>NUCLEOTIDE SEQUENCE [LARGE SCALE GENOMIC DNA]</scope>
    <source>
        <strain evidence="8">JCM 14303</strain>
    </source>
</reference>
<feature type="transmembrane region" description="Helical" evidence="5">
    <location>
        <begin position="318"/>
        <end position="340"/>
    </location>
</feature>
<dbReference type="PANTHER" id="PTHR43129:SF1">
    <property type="entry name" value="FOSMIDOMYCIN RESISTANCE PROTEIN"/>
    <property type="match status" value="1"/>
</dbReference>
<keyword evidence="4 5" id="KW-0472">Membrane</keyword>
<feature type="transmembrane region" description="Helical" evidence="5">
    <location>
        <begin position="286"/>
        <end position="306"/>
    </location>
</feature>
<comment type="caution">
    <text evidence="7">The sequence shown here is derived from an EMBL/GenBank/DDBJ whole genome shotgun (WGS) entry which is preliminary data.</text>
</comment>
<dbReference type="CDD" id="cd17478">
    <property type="entry name" value="MFS_FsR"/>
    <property type="match status" value="1"/>
</dbReference>
<evidence type="ECO:0000259" key="6">
    <source>
        <dbReference type="PROSITE" id="PS50850"/>
    </source>
</evidence>
<sequence>MKRLPTVLLSTGHGSVDLYQGIVPVLVPFLVAERGYDYVAVSGFVLAATLLSSVVQPLFGLLTDRWSTPWLLPVSMLGTGAGTALVGLTENYRLTLLVIALTGVGVAAYHPQAARTARAVTGGGHVGMSWFSLGGIVGFALAPVLVVPLLHSGGLAATPALMVPAVVGALITLPLLRKGTAPKATRREGADDWRSFIQLTAIIVLRSIVYVGLTTFVGLFTGQRLDLSATGSSAVLVVLFTGGVVGTLLGGRLAAKYSRLPVMRAAYATAAVGLAGLTFVPGPAMLAFVVLAAIALSVPFSLHITLGQDYLPSRVGTASGVTLGLAVSAGGLLAPALGALARSTSLQTVLAVLIVLPAVAGLLARRLVEPSGRLSD</sequence>
<evidence type="ECO:0000256" key="1">
    <source>
        <dbReference type="ARBA" id="ARBA00004651"/>
    </source>
</evidence>
<evidence type="ECO:0000256" key="3">
    <source>
        <dbReference type="ARBA" id="ARBA00022989"/>
    </source>
</evidence>
<dbReference type="InterPro" id="IPR011701">
    <property type="entry name" value="MFS"/>
</dbReference>
<name>A0ABP4KV63_9ACTN</name>
<gene>
    <name evidence="7" type="ORF">GCM10009741_04780</name>
</gene>
<feature type="transmembrane region" description="Helical" evidence="5">
    <location>
        <begin position="346"/>
        <end position="364"/>
    </location>
</feature>
<feature type="transmembrane region" description="Helical" evidence="5">
    <location>
        <begin position="232"/>
        <end position="250"/>
    </location>
</feature>
<keyword evidence="8" id="KW-1185">Reference proteome</keyword>
<dbReference type="PROSITE" id="PS50850">
    <property type="entry name" value="MFS"/>
    <property type="match status" value="1"/>
</dbReference>
<organism evidence="7 8">
    <name type="scientific">Kribbella lupini</name>
    <dbReference type="NCBI Taxonomy" id="291602"/>
    <lineage>
        <taxon>Bacteria</taxon>
        <taxon>Bacillati</taxon>
        <taxon>Actinomycetota</taxon>
        <taxon>Actinomycetes</taxon>
        <taxon>Propionibacteriales</taxon>
        <taxon>Kribbellaceae</taxon>
        <taxon>Kribbella</taxon>
    </lineage>
</organism>
<dbReference type="InterPro" id="IPR036259">
    <property type="entry name" value="MFS_trans_sf"/>
</dbReference>
<accession>A0ABP4KV63</accession>
<dbReference type="PANTHER" id="PTHR43129">
    <property type="entry name" value="FOSMIDOMYCIN RESISTANCE PROTEIN"/>
    <property type="match status" value="1"/>
</dbReference>
<feature type="domain" description="Major facilitator superfamily (MFS) profile" evidence="6">
    <location>
        <begin position="1"/>
        <end position="372"/>
    </location>
</feature>
<feature type="transmembrane region" description="Helical" evidence="5">
    <location>
        <begin position="196"/>
        <end position="220"/>
    </location>
</feature>
<dbReference type="InterPro" id="IPR020846">
    <property type="entry name" value="MFS_dom"/>
</dbReference>
<keyword evidence="2 5" id="KW-0812">Transmembrane</keyword>
<feature type="transmembrane region" description="Helical" evidence="5">
    <location>
        <begin position="92"/>
        <end position="109"/>
    </location>
</feature>
<evidence type="ECO:0000256" key="2">
    <source>
        <dbReference type="ARBA" id="ARBA00022692"/>
    </source>
</evidence>
<feature type="transmembrane region" description="Helical" evidence="5">
    <location>
        <begin position="69"/>
        <end position="86"/>
    </location>
</feature>
<dbReference type="Gene3D" id="1.20.1250.20">
    <property type="entry name" value="MFS general substrate transporter like domains"/>
    <property type="match status" value="2"/>
</dbReference>
<feature type="transmembrane region" description="Helical" evidence="5">
    <location>
        <begin position="38"/>
        <end position="62"/>
    </location>
</feature>
<comment type="subcellular location">
    <subcellularLocation>
        <location evidence="1">Cell membrane</location>
        <topology evidence="1">Multi-pass membrane protein</topology>
    </subcellularLocation>
</comment>
<evidence type="ECO:0000256" key="5">
    <source>
        <dbReference type="SAM" id="Phobius"/>
    </source>
</evidence>
<evidence type="ECO:0000256" key="4">
    <source>
        <dbReference type="ARBA" id="ARBA00023136"/>
    </source>
</evidence>
<dbReference type="Proteomes" id="UP001500363">
    <property type="component" value="Unassembled WGS sequence"/>
</dbReference>
<evidence type="ECO:0000313" key="7">
    <source>
        <dbReference type="EMBL" id="GAA1510684.1"/>
    </source>
</evidence>
<keyword evidence="3 5" id="KW-1133">Transmembrane helix</keyword>
<dbReference type="SUPFAM" id="SSF103473">
    <property type="entry name" value="MFS general substrate transporter"/>
    <property type="match status" value="1"/>
</dbReference>
<dbReference type="EMBL" id="BAAANC010000001">
    <property type="protein sequence ID" value="GAA1510684.1"/>
    <property type="molecule type" value="Genomic_DNA"/>
</dbReference>
<evidence type="ECO:0000313" key="8">
    <source>
        <dbReference type="Proteomes" id="UP001500363"/>
    </source>
</evidence>